<organism evidence="1">
    <name type="scientific">Clostridium botulinum</name>
    <dbReference type="NCBI Taxonomy" id="1491"/>
    <lineage>
        <taxon>Bacteria</taxon>
        <taxon>Bacillati</taxon>
        <taxon>Bacillota</taxon>
        <taxon>Clostridia</taxon>
        <taxon>Eubacteriales</taxon>
        <taxon>Clostridiaceae</taxon>
        <taxon>Clostridium</taxon>
    </lineage>
</organism>
<dbReference type="InterPro" id="IPR046100">
    <property type="entry name" value="DUF6037"/>
</dbReference>
<comment type="caution">
    <text evidence="1">The sequence shown here is derived from an EMBL/GenBank/DDBJ whole genome shotgun (WGS) entry which is preliminary data.</text>
</comment>
<sequence>MGEHKEIRFKNLPKLLNDMRSKKWIIDSFQFRYKDERYIVLLTIYKEGEHKPSKYAVARIEFIELDDINKSINGYIDFFNVYFKSNKEFCDFFKIKDGFANRDLFNDFSKIFAKYIPEEKIVNKSRIERKMIGSRVEGGNPNAIYCYDVRRNGKREDGSPNVRSIENSNKAEILRPKLYEKYYRETNLSFFFSDDPNKERTNEEINKSFSER</sequence>
<dbReference type="Pfam" id="PF19503">
    <property type="entry name" value="DUF6037"/>
    <property type="match status" value="1"/>
</dbReference>
<proteinExistence type="predicted"/>
<name>A0A6G4CRD1_CLOBO</name>
<reference evidence="1" key="1">
    <citation type="submission" date="2019-02" db="EMBL/GenBank/DDBJ databases">
        <title>Genome sequencing of Clostridium botulinum clinical isolates.</title>
        <authorList>
            <person name="Brunt J."/>
            <person name="Van Vliet A.H.M."/>
            <person name="Stringer S.C."/>
            <person name="Grant K.A."/>
            <person name="Carter A.C."/>
            <person name="Peck M.W."/>
        </authorList>
    </citation>
    <scope>NUCLEOTIDE SEQUENCE</scope>
    <source>
        <strain evidence="1">H114400598</strain>
    </source>
</reference>
<evidence type="ECO:0000313" key="1">
    <source>
        <dbReference type="EMBL" id="NEZ76035.1"/>
    </source>
</evidence>
<accession>A0A6G4CRD1</accession>
<dbReference type="AlphaFoldDB" id="A0A6G4CRD1"/>
<gene>
    <name evidence="1" type="ORF">EXM56_12025</name>
</gene>
<protein>
    <submittedName>
        <fullName evidence="1">Uncharacterized protein</fullName>
    </submittedName>
</protein>
<dbReference type="EMBL" id="SGKT01000025">
    <property type="protein sequence ID" value="NEZ76035.1"/>
    <property type="molecule type" value="Genomic_DNA"/>
</dbReference>